<organism evidence="1 2">
    <name type="scientific">Rubroshorea leprosula</name>
    <dbReference type="NCBI Taxonomy" id="152421"/>
    <lineage>
        <taxon>Eukaryota</taxon>
        <taxon>Viridiplantae</taxon>
        <taxon>Streptophyta</taxon>
        <taxon>Embryophyta</taxon>
        <taxon>Tracheophyta</taxon>
        <taxon>Spermatophyta</taxon>
        <taxon>Magnoliopsida</taxon>
        <taxon>eudicotyledons</taxon>
        <taxon>Gunneridae</taxon>
        <taxon>Pentapetalae</taxon>
        <taxon>rosids</taxon>
        <taxon>malvids</taxon>
        <taxon>Malvales</taxon>
        <taxon>Dipterocarpaceae</taxon>
        <taxon>Rubroshorea</taxon>
    </lineage>
</organism>
<comment type="caution">
    <text evidence="1">The sequence shown here is derived from an EMBL/GenBank/DDBJ whole genome shotgun (WGS) entry which is preliminary data.</text>
</comment>
<sequence>MDIQRKEVARHHEKNGGRKEAVKLNPSEPAAHPYRIQIQNAKFSVPNRFNSTRTGGLRRGVDVAGDTGPIVAETVLTFGYALVNGRNMPSAAAPAALSAGGALHFVEHRVEFEFQPEEGTRFGCECAISTPGRDESSLVLFIKPQKISRSSGEQRFLPPFIRQRSQCRKV</sequence>
<accession>A0AAV5JZA9</accession>
<dbReference type="AlphaFoldDB" id="A0AAV5JZA9"/>
<evidence type="ECO:0000313" key="1">
    <source>
        <dbReference type="EMBL" id="GKV20004.1"/>
    </source>
</evidence>
<gene>
    <name evidence="1" type="ORF">SLEP1_g30186</name>
</gene>
<name>A0AAV5JZA9_9ROSI</name>
<protein>
    <submittedName>
        <fullName evidence="1">Uncharacterized protein</fullName>
    </submittedName>
</protein>
<dbReference type="EMBL" id="BPVZ01000054">
    <property type="protein sequence ID" value="GKV20004.1"/>
    <property type="molecule type" value="Genomic_DNA"/>
</dbReference>
<reference evidence="1 2" key="1">
    <citation type="journal article" date="2021" name="Commun. Biol.">
        <title>The genome of Shorea leprosula (Dipterocarpaceae) highlights the ecological relevance of drought in aseasonal tropical rainforests.</title>
        <authorList>
            <person name="Ng K.K.S."/>
            <person name="Kobayashi M.J."/>
            <person name="Fawcett J.A."/>
            <person name="Hatakeyama M."/>
            <person name="Paape T."/>
            <person name="Ng C.H."/>
            <person name="Ang C.C."/>
            <person name="Tnah L.H."/>
            <person name="Lee C.T."/>
            <person name="Nishiyama T."/>
            <person name="Sese J."/>
            <person name="O'Brien M.J."/>
            <person name="Copetti D."/>
            <person name="Mohd Noor M.I."/>
            <person name="Ong R.C."/>
            <person name="Putra M."/>
            <person name="Sireger I.Z."/>
            <person name="Indrioko S."/>
            <person name="Kosugi Y."/>
            <person name="Izuno A."/>
            <person name="Isagi Y."/>
            <person name="Lee S.L."/>
            <person name="Shimizu K.K."/>
        </authorList>
    </citation>
    <scope>NUCLEOTIDE SEQUENCE [LARGE SCALE GENOMIC DNA]</scope>
    <source>
        <strain evidence="1">214</strain>
    </source>
</reference>
<proteinExistence type="predicted"/>
<dbReference type="Proteomes" id="UP001054252">
    <property type="component" value="Unassembled WGS sequence"/>
</dbReference>
<keyword evidence="2" id="KW-1185">Reference proteome</keyword>
<evidence type="ECO:0000313" key="2">
    <source>
        <dbReference type="Proteomes" id="UP001054252"/>
    </source>
</evidence>